<feature type="region of interest" description="Disordered" evidence="1">
    <location>
        <begin position="1"/>
        <end position="180"/>
    </location>
</feature>
<dbReference type="Proteomes" id="UP000292957">
    <property type="component" value="Unassembled WGS sequence"/>
</dbReference>
<dbReference type="AlphaFoldDB" id="A0A4Q9MDJ9"/>
<feature type="compositionally biased region" description="Low complexity" evidence="1">
    <location>
        <begin position="119"/>
        <end position="136"/>
    </location>
</feature>
<accession>A0A4Q9MDJ9</accession>
<feature type="compositionally biased region" description="Pro residues" evidence="1">
    <location>
        <begin position="32"/>
        <end position="45"/>
    </location>
</feature>
<gene>
    <name evidence="2" type="ORF">BD311DRAFT_553678</name>
</gene>
<feature type="compositionally biased region" description="Low complexity" evidence="1">
    <location>
        <begin position="81"/>
        <end position="90"/>
    </location>
</feature>
<protein>
    <submittedName>
        <fullName evidence="2">Uncharacterized protein</fullName>
    </submittedName>
</protein>
<name>A0A4Q9MDJ9_9APHY</name>
<organism evidence="2">
    <name type="scientific">Dichomitus squalens</name>
    <dbReference type="NCBI Taxonomy" id="114155"/>
    <lineage>
        <taxon>Eukaryota</taxon>
        <taxon>Fungi</taxon>
        <taxon>Dikarya</taxon>
        <taxon>Basidiomycota</taxon>
        <taxon>Agaricomycotina</taxon>
        <taxon>Agaricomycetes</taxon>
        <taxon>Polyporales</taxon>
        <taxon>Polyporaceae</taxon>
        <taxon>Dichomitus</taxon>
    </lineage>
</organism>
<evidence type="ECO:0000313" key="2">
    <source>
        <dbReference type="EMBL" id="TBU24667.1"/>
    </source>
</evidence>
<proteinExistence type="predicted"/>
<dbReference type="EMBL" id="ML143475">
    <property type="protein sequence ID" value="TBU24667.1"/>
    <property type="molecule type" value="Genomic_DNA"/>
</dbReference>
<feature type="compositionally biased region" description="Low complexity" evidence="1">
    <location>
        <begin position="98"/>
        <end position="112"/>
    </location>
</feature>
<feature type="compositionally biased region" description="Basic and acidic residues" evidence="1">
    <location>
        <begin position="170"/>
        <end position="180"/>
    </location>
</feature>
<evidence type="ECO:0000256" key="1">
    <source>
        <dbReference type="SAM" id="MobiDB-lite"/>
    </source>
</evidence>
<sequence length="180" mass="19328">MSRNVPSVALSRPPRQSGRFACSAPLHHLLPLPLPPPPSPSPLPLQPTAHESPPDKRRPYGSARASQSQSPVTHLAPPACSHSGQSSPSFNSPPPASHPSLSRPSRTPHTSPHLPPSSPSTVSTPVSRRPSASPPAFESVRPDDRRLKLNLNALRQCPDSSSRPRARSTVSDHRDLPRVF</sequence>
<reference evidence="2" key="1">
    <citation type="submission" date="2019-01" db="EMBL/GenBank/DDBJ databases">
        <title>Draft genome sequences of three monokaryotic isolates of the white-rot basidiomycete fungus Dichomitus squalens.</title>
        <authorList>
            <consortium name="DOE Joint Genome Institute"/>
            <person name="Lopez S.C."/>
            <person name="Andreopoulos B."/>
            <person name="Pangilinan J."/>
            <person name="Lipzen A."/>
            <person name="Riley R."/>
            <person name="Ahrendt S."/>
            <person name="Ng V."/>
            <person name="Barry K."/>
            <person name="Daum C."/>
            <person name="Grigoriev I.V."/>
            <person name="Hilden K.S."/>
            <person name="Makela M.R."/>
            <person name="de Vries R.P."/>
        </authorList>
    </citation>
    <scope>NUCLEOTIDE SEQUENCE [LARGE SCALE GENOMIC DNA]</scope>
    <source>
        <strain evidence="2">OM18370.1</strain>
    </source>
</reference>